<proteinExistence type="predicted"/>
<sequence>MTPEERKNPTPEEDFAAFLADLEEIAAHAAQQGDKRMNFENYRPAPGVAPGFYHFPERAMKKLFLPELLQRDFEAPEPFAHPDDRGGYFVMLKPELKLSRHTGDRPNAPLVRLFELGDGGFVNLSVTPDALLGECVEAFVYAEYGRACEDWLELFISASKAERLHRTKQEKLLQRKL</sequence>
<keyword evidence="2" id="KW-1185">Reference proteome</keyword>
<reference evidence="1 2" key="1">
    <citation type="submission" date="2022-05" db="EMBL/GenBank/DDBJ databases">
        <title>Seasonal and diel survey of microbial diversity of the Tyrrhenian coast.</title>
        <authorList>
            <person name="Gattoni G."/>
            <person name="Corral P."/>
        </authorList>
    </citation>
    <scope>NUCLEOTIDE SEQUENCE [LARGE SCALE GENOMIC DNA]</scope>
    <source>
        <strain evidence="1 2">V10</strain>
    </source>
</reference>
<name>A0ABT0M718_9RHOB</name>
<dbReference type="EMBL" id="JALZWP010000024">
    <property type="protein sequence ID" value="MCL1630109.1"/>
    <property type="molecule type" value="Genomic_DNA"/>
</dbReference>
<evidence type="ECO:0008006" key="3">
    <source>
        <dbReference type="Google" id="ProtNLM"/>
    </source>
</evidence>
<organism evidence="1 2">
    <name type="scientific">Roseinatronobacter domitianus</name>
    <dbReference type="NCBI Taxonomy" id="2940293"/>
    <lineage>
        <taxon>Bacteria</taxon>
        <taxon>Pseudomonadati</taxon>
        <taxon>Pseudomonadota</taxon>
        <taxon>Alphaproteobacteria</taxon>
        <taxon>Rhodobacterales</taxon>
        <taxon>Paracoccaceae</taxon>
        <taxon>Roseinatronobacter</taxon>
    </lineage>
</organism>
<evidence type="ECO:0000313" key="1">
    <source>
        <dbReference type="EMBL" id="MCL1630109.1"/>
    </source>
</evidence>
<comment type="caution">
    <text evidence="1">The sequence shown here is derived from an EMBL/GenBank/DDBJ whole genome shotgun (WGS) entry which is preliminary data.</text>
</comment>
<dbReference type="RefSeq" id="WP_249060739.1">
    <property type="nucleotide sequence ID" value="NZ_JALZWP010000024.1"/>
</dbReference>
<gene>
    <name evidence="1" type="ORF">M3N55_15390</name>
</gene>
<dbReference type="Proteomes" id="UP001202550">
    <property type="component" value="Unassembled WGS sequence"/>
</dbReference>
<protein>
    <recommendedName>
        <fullName evidence="3">PilZ domain-containing protein</fullName>
    </recommendedName>
</protein>
<accession>A0ABT0M718</accession>
<evidence type="ECO:0000313" key="2">
    <source>
        <dbReference type="Proteomes" id="UP001202550"/>
    </source>
</evidence>